<evidence type="ECO:0000256" key="3">
    <source>
        <dbReference type="SAM" id="MobiDB-lite"/>
    </source>
</evidence>
<evidence type="ECO:0008006" key="9">
    <source>
        <dbReference type="Google" id="ProtNLM"/>
    </source>
</evidence>
<sequence>MWNKLWITGAALSGLTVARATYTPVLHSRQASNTSTISWSTCPDDSSTQCAFFDVPMDYTNPNSSSTVSIFLRNYPATDPADQRLGSILFNPGGPGGSGAATAAVLGARLSTMPACARTWKDETPTGDLGDPRGRKAARVNRGRPTASKARGWVAQTESRGLAEWAVNLTGPPTACHDTEYKFAQRAYQLSLQGVPFPHVGGAGETAHVAKLSAIQSSHHAACAENGNQEMLRNSGTVAVVKDMERIVEALGEDGLNYLGYSYGTIIGATFAAMQPNLVKRMVLDGVSDAEAYFADTLEWGRRGVQATPKTYAGFISTCIDAGPTQCALAATKDNKTETVQGLTKSLDALYEKLGKEPLVVGDSSTGPGIIKAQNMQAVVFSAMYSPQLWSLLAETLAALEQGDGRELYPAFNSLVYGVVPEPYNQNVFNRSMQKIDGVTREAMYPIICGNAPQMNITVEEYADYFREMGKISPMGEQWVVLMGGCRGWPFRATERYTGPWTVEKGLNKTSRFPILFVSLGADPVAPLASAVKMSRGFGSKSGSLLIQQGFGHPLTAHPSLCTINHVVDYFVNGTVPKNGTHCTPEPGFIYPTNSTQSKRSVLSKRDKELLEVMEDMRRMSQRTALSGLAVARAAYTPVLHPRQSNTSTISWSTCPDDSSTQCAFFDVPMDYTNPNSSSTVSIFLRNYPATAPADQRLGSILVNPGGPGGSGSDAVAVLGARLSTMVNGRYNIIGFDPRAVNLTGPPTACHDTEYKFSQRVYQLNLQGVPFPHVGGAGETAHVAKLSAIQLTHRTACIEHGNYEMLRNSGTVAVVKDMERIVGALGEDGLNYLGYSYGTILGATFAAMRPNLVKRMVLDGVSDAEAYFDDTLEWGRTGIRATPKTYAGFISTCIDAGPTQCALAVTKDNKTETVQGLTKRLDALYEKLGREPLVVGDSLTGPGIIEAQNTQAVIFGAMYNPRFWSSLTQTLAALEQGDGREFYPAFNSLVYGANVFNRSMQKIGGTTRESMYPVMCGDAPRVNITVEEYADYFREMGKISTMGEQWALLMGGCRDWPFRATERYTGPWTVEKGLNKTRFPILFVSLDADPVTPLASAVKMSRGFGSESGSLLIQEGFGHPSYAHPSLCTISHVGDYFVNGTVPKNGTRCTPEPGFIYPTNAIEYMWSKLWITGTGLSGLAIARAAYTTVIQPRQTSNASSISWSTCPDDSSTQCALFEVPMDYTNPNSSSAVSLFLRKYPATAPADQRLGSLLVNPGGPGGSGTASVADSGSRLSRLVDGRYDIIGFDPRGVNLTSPPTACHDTEYKFAQRAYQLIVQGVPFPHVGGAGETAHVAKLSAIQSSHPAACAENGNQEMLRNSGTVAVVKDMERIVEALGEDGLNYLGYSYGTILGATFAAMRPKLVKRMVLDGVADTEAYFADTLEWGRRNIQATPKTYEGFISTCIDAGPTQCALAVTKDNKTENVQGLTKRLDALYEKLGREPLVVGDSPTGPGVIEAQAVRAVVFGLMYKPATWSSLTQTLAALEQGDGRGFYPNLNSLVYGVVPEPYNQNVFNRSMMKIDGVTRESMYPVMCGDAPLVNTTVEEYADYLREMEKISPMGEQMGLLVGGCRQWPFRATERYTGPWTVEKGLNKTRFPILFVSLDADPVTPLASAVKMSRGFGNESASLLIQQGFGHCSFAHPSQCTSKHVADYFVNGIVPKNGTHCTPEPGFIYPTNSTQSNRSVITKRDKELLEVVKELGRLSPWHRFGL</sequence>
<dbReference type="InterPro" id="IPR013595">
    <property type="entry name" value="Pept_S33_TAP-like_C"/>
</dbReference>
<accession>A0A0K6FMZ1</accession>
<dbReference type="PANTHER" id="PTHR43248:SF25">
    <property type="entry name" value="AB HYDROLASE-1 DOMAIN-CONTAINING PROTEIN-RELATED"/>
    <property type="match status" value="1"/>
</dbReference>
<feature type="domain" description="Peptidase S33 tripeptidyl aminopeptidase-like C-terminal" evidence="6">
    <location>
        <begin position="1042"/>
        <end position="1149"/>
    </location>
</feature>
<keyword evidence="4" id="KW-0732">Signal</keyword>
<feature type="domain" description="Peptidase S33 tripeptidyl aminopeptidase-like C-terminal" evidence="6">
    <location>
        <begin position="476"/>
        <end position="583"/>
    </location>
</feature>
<feature type="domain" description="Peptidase S33 tripeptidyl aminopeptidase-like C-terminal" evidence="6">
    <location>
        <begin position="1608"/>
        <end position="1707"/>
    </location>
</feature>
<comment type="similarity">
    <text evidence="1">Belongs to the peptidase S33 family.</text>
</comment>
<dbReference type="Pfam" id="PF00561">
    <property type="entry name" value="Abhydrolase_1"/>
    <property type="match status" value="3"/>
</dbReference>
<dbReference type="SUPFAM" id="SSF53474">
    <property type="entry name" value="alpha/beta-Hydrolases"/>
    <property type="match status" value="3"/>
</dbReference>
<dbReference type="InterPro" id="IPR029058">
    <property type="entry name" value="AB_hydrolase_fold"/>
</dbReference>
<evidence type="ECO:0000256" key="1">
    <source>
        <dbReference type="ARBA" id="ARBA00010088"/>
    </source>
</evidence>
<keyword evidence="8" id="KW-1185">Reference proteome</keyword>
<proteinExistence type="inferred from homology"/>
<evidence type="ECO:0000313" key="7">
    <source>
        <dbReference type="EMBL" id="CUA67533.1"/>
    </source>
</evidence>
<feature type="compositionally biased region" description="Basic and acidic residues" evidence="3">
    <location>
        <begin position="121"/>
        <end position="134"/>
    </location>
</feature>
<feature type="domain" description="AB hydrolase-1" evidence="5">
    <location>
        <begin position="217"/>
        <end position="319"/>
    </location>
</feature>
<feature type="region of interest" description="Disordered" evidence="3">
    <location>
        <begin position="121"/>
        <end position="155"/>
    </location>
</feature>
<evidence type="ECO:0000313" key="8">
    <source>
        <dbReference type="Proteomes" id="UP000044841"/>
    </source>
</evidence>
<dbReference type="Pfam" id="PF08386">
    <property type="entry name" value="Abhydrolase_4"/>
    <property type="match status" value="3"/>
</dbReference>
<dbReference type="InterPro" id="IPR051601">
    <property type="entry name" value="Serine_prot/Carboxylest_S33"/>
</dbReference>
<dbReference type="InterPro" id="IPR000073">
    <property type="entry name" value="AB_hydrolase_1"/>
</dbReference>
<evidence type="ECO:0000256" key="4">
    <source>
        <dbReference type="SAM" id="SignalP"/>
    </source>
</evidence>
<feature type="domain" description="AB hydrolase-1" evidence="5">
    <location>
        <begin position="701"/>
        <end position="875"/>
    </location>
</feature>
<reference evidence="7 8" key="1">
    <citation type="submission" date="2015-07" db="EMBL/GenBank/DDBJ databases">
        <authorList>
            <person name="Noorani M."/>
        </authorList>
    </citation>
    <scope>NUCLEOTIDE SEQUENCE [LARGE SCALE GENOMIC DNA]</scope>
    <source>
        <strain evidence="7">BBA 69670</strain>
    </source>
</reference>
<dbReference type="PANTHER" id="PTHR43248">
    <property type="entry name" value="2-SUCCINYL-6-HYDROXY-2,4-CYCLOHEXADIENE-1-CARBOXYLATE SYNTHASE"/>
    <property type="match status" value="1"/>
</dbReference>
<dbReference type="GO" id="GO:0016787">
    <property type="term" value="F:hydrolase activity"/>
    <property type="evidence" value="ECO:0007669"/>
    <property type="project" value="UniProtKB-KW"/>
</dbReference>
<protein>
    <recommendedName>
        <fullName evidence="9">Hydrolase Mb2248c</fullName>
    </recommendedName>
</protein>
<keyword evidence="2" id="KW-0378">Hydrolase</keyword>
<feature type="signal peptide" evidence="4">
    <location>
        <begin position="1"/>
        <end position="20"/>
    </location>
</feature>
<dbReference type="EMBL" id="CYGV01000125">
    <property type="protein sequence ID" value="CUA67533.1"/>
    <property type="molecule type" value="Genomic_DNA"/>
</dbReference>
<gene>
    <name evidence="7" type="ORF">RSOLAG22IIIB_07415</name>
</gene>
<evidence type="ECO:0000259" key="6">
    <source>
        <dbReference type="Pfam" id="PF08386"/>
    </source>
</evidence>
<feature type="domain" description="AB hydrolase-1" evidence="5">
    <location>
        <begin position="1252"/>
        <end position="1444"/>
    </location>
</feature>
<dbReference type="Proteomes" id="UP000044841">
    <property type="component" value="Unassembled WGS sequence"/>
</dbReference>
<organism evidence="7 8">
    <name type="scientific">Rhizoctonia solani</name>
    <dbReference type="NCBI Taxonomy" id="456999"/>
    <lineage>
        <taxon>Eukaryota</taxon>
        <taxon>Fungi</taxon>
        <taxon>Dikarya</taxon>
        <taxon>Basidiomycota</taxon>
        <taxon>Agaricomycotina</taxon>
        <taxon>Agaricomycetes</taxon>
        <taxon>Cantharellales</taxon>
        <taxon>Ceratobasidiaceae</taxon>
        <taxon>Rhizoctonia</taxon>
    </lineage>
</organism>
<name>A0A0K6FMZ1_9AGAM</name>
<feature type="chain" id="PRO_5005502130" description="Hydrolase Mb2248c" evidence="4">
    <location>
        <begin position="21"/>
        <end position="1752"/>
    </location>
</feature>
<dbReference type="Gene3D" id="3.40.50.1820">
    <property type="entry name" value="alpha/beta hydrolase"/>
    <property type="match status" value="3"/>
</dbReference>
<evidence type="ECO:0000259" key="5">
    <source>
        <dbReference type="Pfam" id="PF00561"/>
    </source>
</evidence>
<evidence type="ECO:0000256" key="2">
    <source>
        <dbReference type="ARBA" id="ARBA00022801"/>
    </source>
</evidence>